<evidence type="ECO:0000256" key="5">
    <source>
        <dbReference type="ARBA" id="ARBA00022842"/>
    </source>
</evidence>
<keyword evidence="4 9" id="KW-0378">Hydrolase</keyword>
<evidence type="ECO:0000256" key="7">
    <source>
        <dbReference type="ARBA" id="ARBA00023134"/>
    </source>
</evidence>
<evidence type="ECO:0000256" key="1">
    <source>
        <dbReference type="ARBA" id="ARBA00022694"/>
    </source>
</evidence>
<sequence>MRLSGSDALTIADKLYKGQKSLKDVATHTINYGHIVDPESNEVVEEVMVSVLRGPKTFTREDIVEINCHGGILTINRVLELTMTYGARIAEPGEYTKRAFLNGPH</sequence>
<dbReference type="GO" id="GO:0042802">
    <property type="term" value="F:identical protein binding"/>
    <property type="evidence" value="ECO:0007669"/>
    <property type="project" value="UniProtKB-ARBA"/>
</dbReference>
<keyword evidence="5" id="KW-0460">Magnesium</keyword>
<keyword evidence="1" id="KW-0819">tRNA processing</keyword>
<dbReference type="Gene3D" id="3.30.1360.120">
    <property type="entry name" value="Probable tRNA modification gtpase trme, domain 1"/>
    <property type="match status" value="1"/>
</dbReference>
<dbReference type="EC" id="3.6.-.-" evidence="9"/>
<protein>
    <submittedName>
        <fullName evidence="9">tRNA modification GTPase TrmE</fullName>
        <ecNumber evidence="9">3.6.-.-</ecNumber>
    </submittedName>
</protein>
<evidence type="ECO:0000256" key="2">
    <source>
        <dbReference type="ARBA" id="ARBA00022723"/>
    </source>
</evidence>
<dbReference type="AlphaFoldDB" id="A0A380FCD6"/>
<feature type="domain" description="GTP-binding protein TrmE N-terminal" evidence="8">
    <location>
        <begin position="1"/>
        <end position="103"/>
    </location>
</feature>
<dbReference type="GO" id="GO:0005829">
    <property type="term" value="C:cytosol"/>
    <property type="evidence" value="ECO:0007669"/>
    <property type="project" value="TreeGrafter"/>
</dbReference>
<dbReference type="Proteomes" id="UP000255277">
    <property type="component" value="Unassembled WGS sequence"/>
</dbReference>
<dbReference type="InterPro" id="IPR018948">
    <property type="entry name" value="GTP-bd_TrmE_N"/>
</dbReference>
<accession>A0A380FCD6</accession>
<keyword evidence="3" id="KW-0547">Nucleotide-binding</keyword>
<dbReference type="PANTHER" id="PTHR42714:SF2">
    <property type="entry name" value="TRNA MODIFICATION GTPASE GTPBP3, MITOCHONDRIAL"/>
    <property type="match status" value="1"/>
</dbReference>
<keyword evidence="2" id="KW-0479">Metal-binding</keyword>
<dbReference type="GO" id="GO:0005525">
    <property type="term" value="F:GTP binding"/>
    <property type="evidence" value="ECO:0007669"/>
    <property type="project" value="UniProtKB-KW"/>
</dbReference>
<keyword evidence="7" id="KW-0342">GTP-binding</keyword>
<dbReference type="Pfam" id="PF10396">
    <property type="entry name" value="TrmE_N"/>
    <property type="match status" value="1"/>
</dbReference>
<name>A0A380FCD6_STAGA</name>
<dbReference type="FunFam" id="3.30.1360.120:FF:000003">
    <property type="entry name" value="tRNA modification GTPase MnmE"/>
    <property type="match status" value="1"/>
</dbReference>
<dbReference type="CDD" id="cd14858">
    <property type="entry name" value="TrmE_N"/>
    <property type="match status" value="1"/>
</dbReference>
<dbReference type="SUPFAM" id="SSF103025">
    <property type="entry name" value="Folate-binding domain"/>
    <property type="match status" value="1"/>
</dbReference>
<dbReference type="GO" id="GO:0016787">
    <property type="term" value="F:hydrolase activity"/>
    <property type="evidence" value="ECO:0007669"/>
    <property type="project" value="UniProtKB-KW"/>
</dbReference>
<keyword evidence="6" id="KW-0630">Potassium</keyword>
<dbReference type="GO" id="GO:0030488">
    <property type="term" value="P:tRNA methylation"/>
    <property type="evidence" value="ECO:0007669"/>
    <property type="project" value="TreeGrafter"/>
</dbReference>
<gene>
    <name evidence="9" type="primary">trmE_2</name>
    <name evidence="9" type="ORF">NCTC12195_00401</name>
</gene>
<dbReference type="GO" id="GO:0002098">
    <property type="term" value="P:tRNA wobble uridine modification"/>
    <property type="evidence" value="ECO:0007669"/>
    <property type="project" value="TreeGrafter"/>
</dbReference>
<evidence type="ECO:0000313" key="10">
    <source>
        <dbReference type="Proteomes" id="UP000255277"/>
    </source>
</evidence>
<dbReference type="InterPro" id="IPR027266">
    <property type="entry name" value="TrmE/GcvT-like"/>
</dbReference>
<dbReference type="PANTHER" id="PTHR42714">
    <property type="entry name" value="TRNA MODIFICATION GTPASE GTPBP3"/>
    <property type="match status" value="1"/>
</dbReference>
<evidence type="ECO:0000259" key="8">
    <source>
        <dbReference type="Pfam" id="PF10396"/>
    </source>
</evidence>
<evidence type="ECO:0000256" key="3">
    <source>
        <dbReference type="ARBA" id="ARBA00022741"/>
    </source>
</evidence>
<evidence type="ECO:0000256" key="4">
    <source>
        <dbReference type="ARBA" id="ARBA00022801"/>
    </source>
</evidence>
<proteinExistence type="predicted"/>
<dbReference type="EMBL" id="UHDK01000001">
    <property type="protein sequence ID" value="SUM30996.1"/>
    <property type="molecule type" value="Genomic_DNA"/>
</dbReference>
<dbReference type="GO" id="GO:0046872">
    <property type="term" value="F:metal ion binding"/>
    <property type="evidence" value="ECO:0007669"/>
    <property type="project" value="UniProtKB-KW"/>
</dbReference>
<evidence type="ECO:0000313" key="9">
    <source>
        <dbReference type="EMBL" id="SUM30996.1"/>
    </source>
</evidence>
<reference evidence="9 10" key="1">
    <citation type="submission" date="2018-06" db="EMBL/GenBank/DDBJ databases">
        <authorList>
            <consortium name="Pathogen Informatics"/>
            <person name="Doyle S."/>
        </authorList>
    </citation>
    <scope>NUCLEOTIDE SEQUENCE [LARGE SCALE GENOMIC DNA]</scope>
    <source>
        <strain evidence="9 10">NCTC12195</strain>
    </source>
</reference>
<evidence type="ECO:0000256" key="6">
    <source>
        <dbReference type="ARBA" id="ARBA00022958"/>
    </source>
</evidence>
<organism evidence="9 10">
    <name type="scientific">Staphylococcus gallinarum</name>
    <dbReference type="NCBI Taxonomy" id="1293"/>
    <lineage>
        <taxon>Bacteria</taxon>
        <taxon>Bacillati</taxon>
        <taxon>Bacillota</taxon>
        <taxon>Bacilli</taxon>
        <taxon>Bacillales</taxon>
        <taxon>Staphylococcaceae</taxon>
        <taxon>Staphylococcus</taxon>
    </lineage>
</organism>